<evidence type="ECO:0000256" key="5">
    <source>
        <dbReference type="ARBA" id="ARBA00022777"/>
    </source>
</evidence>
<evidence type="ECO:0000256" key="4">
    <source>
        <dbReference type="ARBA" id="ARBA00022741"/>
    </source>
</evidence>
<dbReference type="SMART" id="SM00220">
    <property type="entry name" value="S_TKc"/>
    <property type="match status" value="1"/>
</dbReference>
<comment type="caution">
    <text evidence="8">The sequence shown here is derived from an EMBL/GenBank/DDBJ whole genome shotgun (WGS) entry which is preliminary data.</text>
</comment>
<dbReference type="Pfam" id="PF00069">
    <property type="entry name" value="Pkinase"/>
    <property type="match status" value="1"/>
</dbReference>
<feature type="domain" description="Protein kinase" evidence="7">
    <location>
        <begin position="20"/>
        <end position="276"/>
    </location>
</feature>
<dbReference type="SUPFAM" id="SSF56112">
    <property type="entry name" value="Protein kinase-like (PK-like)"/>
    <property type="match status" value="1"/>
</dbReference>
<dbReference type="EMBL" id="SKBU01000012">
    <property type="protein sequence ID" value="TCJ18349.1"/>
    <property type="molecule type" value="Genomic_DNA"/>
</dbReference>
<evidence type="ECO:0000256" key="2">
    <source>
        <dbReference type="ARBA" id="ARBA00022527"/>
    </source>
</evidence>
<keyword evidence="5 8" id="KW-0418">Kinase</keyword>
<dbReference type="AlphaFoldDB" id="A0A4R1BLU2"/>
<dbReference type="PANTHER" id="PTHR43289:SF6">
    <property type="entry name" value="SERINE_THREONINE-PROTEIN KINASE NEKL-3"/>
    <property type="match status" value="1"/>
</dbReference>
<evidence type="ECO:0000256" key="1">
    <source>
        <dbReference type="ARBA" id="ARBA00012513"/>
    </source>
</evidence>
<dbReference type="OrthoDB" id="9762169at2"/>
<dbReference type="CDD" id="cd14014">
    <property type="entry name" value="STKc_PknB_like"/>
    <property type="match status" value="1"/>
</dbReference>
<accession>A0A4R1BLU2</accession>
<dbReference type="GO" id="GO:0005524">
    <property type="term" value="F:ATP binding"/>
    <property type="evidence" value="ECO:0007669"/>
    <property type="project" value="UniProtKB-KW"/>
</dbReference>
<evidence type="ECO:0000313" key="9">
    <source>
        <dbReference type="Proteomes" id="UP000295244"/>
    </source>
</evidence>
<keyword evidence="4" id="KW-0547">Nucleotide-binding</keyword>
<dbReference type="InterPro" id="IPR000719">
    <property type="entry name" value="Prot_kinase_dom"/>
</dbReference>
<keyword evidence="9" id="KW-1185">Reference proteome</keyword>
<keyword evidence="6" id="KW-0067">ATP-binding</keyword>
<sequence length="278" mass="30875">MTGDAGLPPLKAGVELAPGYRVLEHLHRSRSYDVYGVWSAERCCRCIAKTPAPDMLEKRSARNRLLREGRLLGRLTHPHFVRLYEALKEPQPVLILETLTGETLAHLIHRRGRRLPLREIAYLGLHLCSAMHYLHRHGLLHLDLKPSNIISQPPLAKVIDLSIARPPGRGRSGVGTVPYMSPEQARGGHLTAAADVWGIGVVLYEAATGRRAFPGSTGSDTEHEARYEQLERRADPVREHRRVPPAFAAAVDRCLEPAPADRPAVGELFAQLDRLLKS</sequence>
<proteinExistence type="predicted"/>
<gene>
    <name evidence="8" type="ORF">E0L93_06315</name>
</gene>
<evidence type="ECO:0000256" key="3">
    <source>
        <dbReference type="ARBA" id="ARBA00022679"/>
    </source>
</evidence>
<evidence type="ECO:0000259" key="7">
    <source>
        <dbReference type="PROSITE" id="PS50011"/>
    </source>
</evidence>
<organism evidence="8 9">
    <name type="scientific">Rubrobacter taiwanensis</name>
    <dbReference type="NCBI Taxonomy" id="185139"/>
    <lineage>
        <taxon>Bacteria</taxon>
        <taxon>Bacillati</taxon>
        <taxon>Actinomycetota</taxon>
        <taxon>Rubrobacteria</taxon>
        <taxon>Rubrobacterales</taxon>
        <taxon>Rubrobacteraceae</taxon>
        <taxon>Rubrobacter</taxon>
    </lineage>
</organism>
<dbReference type="Gene3D" id="1.10.510.10">
    <property type="entry name" value="Transferase(Phosphotransferase) domain 1"/>
    <property type="match status" value="1"/>
</dbReference>
<protein>
    <recommendedName>
        <fullName evidence="1">non-specific serine/threonine protein kinase</fullName>
        <ecNumber evidence="1">2.7.11.1</ecNumber>
    </recommendedName>
</protein>
<dbReference type="PIRSF" id="PIRSF000654">
    <property type="entry name" value="Integrin-linked_kinase"/>
    <property type="match status" value="1"/>
</dbReference>
<dbReference type="PANTHER" id="PTHR43289">
    <property type="entry name" value="MITOGEN-ACTIVATED PROTEIN KINASE KINASE KINASE 20-RELATED"/>
    <property type="match status" value="1"/>
</dbReference>
<dbReference type="PROSITE" id="PS50011">
    <property type="entry name" value="PROTEIN_KINASE_DOM"/>
    <property type="match status" value="1"/>
</dbReference>
<name>A0A4R1BLU2_9ACTN</name>
<dbReference type="EC" id="2.7.11.1" evidence="1"/>
<keyword evidence="3" id="KW-0808">Transferase</keyword>
<evidence type="ECO:0000313" key="8">
    <source>
        <dbReference type="EMBL" id="TCJ18349.1"/>
    </source>
</evidence>
<dbReference type="GO" id="GO:0004674">
    <property type="term" value="F:protein serine/threonine kinase activity"/>
    <property type="evidence" value="ECO:0007669"/>
    <property type="project" value="UniProtKB-KW"/>
</dbReference>
<keyword evidence="2 8" id="KW-0723">Serine/threonine-protein kinase</keyword>
<dbReference type="InterPro" id="IPR011009">
    <property type="entry name" value="Kinase-like_dom_sf"/>
</dbReference>
<reference evidence="8 9" key="1">
    <citation type="submission" date="2019-03" db="EMBL/GenBank/DDBJ databases">
        <title>Whole genome sequence of a novel Rubrobacter taiwanensis strain, isolated from Yellowstone National Park.</title>
        <authorList>
            <person name="Freed S."/>
            <person name="Ramaley R.F."/>
            <person name="Kyndt J.A."/>
        </authorList>
    </citation>
    <scope>NUCLEOTIDE SEQUENCE [LARGE SCALE GENOMIC DNA]</scope>
    <source>
        <strain evidence="8 9">Yellowstone</strain>
    </source>
</reference>
<evidence type="ECO:0000256" key="6">
    <source>
        <dbReference type="ARBA" id="ARBA00022840"/>
    </source>
</evidence>
<dbReference type="Proteomes" id="UP000295244">
    <property type="component" value="Unassembled WGS sequence"/>
</dbReference>
<dbReference type="Gene3D" id="3.30.200.20">
    <property type="entry name" value="Phosphorylase Kinase, domain 1"/>
    <property type="match status" value="1"/>
</dbReference>